<dbReference type="Proteomes" id="UP000441586">
    <property type="component" value="Unassembled WGS sequence"/>
</dbReference>
<evidence type="ECO:0000313" key="1">
    <source>
        <dbReference type="EMBL" id="KAE9630373.1"/>
    </source>
</evidence>
<name>A0A6A4RIR1_9RHOB</name>
<dbReference type="Gene3D" id="3.40.50.2300">
    <property type="match status" value="1"/>
</dbReference>
<sequence length="152" mass="17009">MVRGHPDDWPDTAVSDPVASVIVDSYIATGRTQVMGTRNRMPKVVSLNGFRWVMPDFNHLGLIYEPQADNSLRKFEEVRALSEEENFQLSTVPVHGDDPDKLEQMAMGIAQTKVDGVKLIYLGSSPFWETRSDTFTQMATSHGLPAAVYSHR</sequence>
<comment type="caution">
    <text evidence="1">The sequence shown here is derived from an EMBL/GenBank/DDBJ whole genome shotgun (WGS) entry which is preliminary data.</text>
</comment>
<proteinExistence type="predicted"/>
<accession>A0A6A4RIR1</accession>
<reference evidence="1 2" key="1">
    <citation type="submission" date="2019-12" db="EMBL/GenBank/DDBJ databases">
        <authorList>
            <person name="Zhang Y.-J."/>
        </authorList>
    </citation>
    <scope>NUCLEOTIDE SEQUENCE [LARGE SCALE GENOMIC DNA]</scope>
    <source>
        <strain evidence="1 2">H18S-6</strain>
    </source>
</reference>
<organism evidence="1 2">
    <name type="scientific">Parasedimentitalea maritima</name>
    <dbReference type="NCBI Taxonomy" id="2578117"/>
    <lineage>
        <taxon>Bacteria</taxon>
        <taxon>Pseudomonadati</taxon>
        <taxon>Pseudomonadota</taxon>
        <taxon>Alphaproteobacteria</taxon>
        <taxon>Rhodobacterales</taxon>
        <taxon>Paracoccaceae</taxon>
        <taxon>Parasedimentitalea</taxon>
    </lineage>
</organism>
<protein>
    <submittedName>
        <fullName evidence="1">Uncharacterized protein</fullName>
    </submittedName>
</protein>
<dbReference type="EMBL" id="WSFO01000004">
    <property type="protein sequence ID" value="KAE9630373.1"/>
    <property type="molecule type" value="Genomic_DNA"/>
</dbReference>
<dbReference type="AlphaFoldDB" id="A0A6A4RIR1"/>
<gene>
    <name evidence="1" type="ORF">GP644_08185</name>
</gene>
<evidence type="ECO:0000313" key="2">
    <source>
        <dbReference type="Proteomes" id="UP000441586"/>
    </source>
</evidence>